<dbReference type="RefSeq" id="XP_026276552.1">
    <property type="nucleotide sequence ID" value="XM_026420767.2"/>
</dbReference>
<sequence>MNTMEILTAKTMKTIIPSPHRTQGDGMENVIDMQQKAEAQPSTFSKTPKKLLVDDFLYRPSGVSLRSIPPPILPPGRMVSLTSNNIVHLKKDKLSGVGFKTKEPKFIPYEPYKAAVNPIVPIPRHKGSRKSFNASTASRTTVPNCKEPIESLSTLESDLEKDEAVCKPAICSRDEAVGAVSSKEWEEEKKSMEAEIQQLKDDNSQLENQLKLQAQVNGELKKLLVAAVGEDIETRVNHLTEDKVHLARALLTSAQSLSTHQEQTEWLAGQCEVWRSKFLASSLMVEELARWKAALSQKAIDLQESVQRLFEERCKIRTALIDCHRKLSVLRENFDMVSALGGPRNASRRNLTTSSIADLTIANQKLCDVVTTQLLGSAIDKVAKFSLDYQSLDQHSPTEKVALQLLQQPITALLSGGPDAACNAVMGAALALGGSHMFPQNPKFVCCAHCSGEVKQL</sequence>
<evidence type="ECO:0000313" key="2">
    <source>
        <dbReference type="Proteomes" id="UP000504606"/>
    </source>
</evidence>
<name>A0A6J1S699_FRAOC</name>
<dbReference type="GeneID" id="113205209"/>
<dbReference type="GO" id="GO:0007030">
    <property type="term" value="P:Golgi organization"/>
    <property type="evidence" value="ECO:0007669"/>
    <property type="project" value="InterPro"/>
</dbReference>
<dbReference type="AlphaFoldDB" id="A0A6J1S699"/>
<proteinExistence type="predicted"/>
<feature type="coiled-coil region" evidence="1">
    <location>
        <begin position="182"/>
        <end position="216"/>
    </location>
</feature>
<dbReference type="InterPro" id="IPR027095">
    <property type="entry name" value="Golgin-45"/>
</dbReference>
<organism evidence="2 3">
    <name type="scientific">Frankliniella occidentalis</name>
    <name type="common">Western flower thrips</name>
    <name type="synonym">Euthrips occidentalis</name>
    <dbReference type="NCBI Taxonomy" id="133901"/>
    <lineage>
        <taxon>Eukaryota</taxon>
        <taxon>Metazoa</taxon>
        <taxon>Ecdysozoa</taxon>
        <taxon>Arthropoda</taxon>
        <taxon>Hexapoda</taxon>
        <taxon>Insecta</taxon>
        <taxon>Pterygota</taxon>
        <taxon>Neoptera</taxon>
        <taxon>Paraneoptera</taxon>
        <taxon>Thysanoptera</taxon>
        <taxon>Terebrantia</taxon>
        <taxon>Thripoidea</taxon>
        <taxon>Thripidae</taxon>
        <taxon>Frankliniella</taxon>
    </lineage>
</organism>
<accession>A0A6J1S699</accession>
<dbReference type="GO" id="GO:0000139">
    <property type="term" value="C:Golgi membrane"/>
    <property type="evidence" value="ECO:0007669"/>
    <property type="project" value="TreeGrafter"/>
</dbReference>
<dbReference type="OrthoDB" id="5959043at2759"/>
<dbReference type="Proteomes" id="UP000504606">
    <property type="component" value="Unplaced"/>
</dbReference>
<reference evidence="3" key="1">
    <citation type="submission" date="2025-08" db="UniProtKB">
        <authorList>
            <consortium name="RefSeq"/>
        </authorList>
    </citation>
    <scope>IDENTIFICATION</scope>
    <source>
        <tissue evidence="3">Whole organism</tissue>
    </source>
</reference>
<gene>
    <name evidence="3" type="primary">LOC113205209</name>
</gene>
<keyword evidence="1" id="KW-0175">Coiled coil</keyword>
<evidence type="ECO:0000256" key="1">
    <source>
        <dbReference type="SAM" id="Coils"/>
    </source>
</evidence>
<evidence type="ECO:0000313" key="3">
    <source>
        <dbReference type="RefSeq" id="XP_026276552.1"/>
    </source>
</evidence>
<protein>
    <submittedName>
        <fullName evidence="3">Golgin-45</fullName>
    </submittedName>
</protein>
<dbReference type="KEGG" id="foc:113205209"/>
<keyword evidence="2" id="KW-1185">Reference proteome</keyword>
<dbReference type="PANTHER" id="PTHR13066:SF2">
    <property type="entry name" value="GOLGIN-45"/>
    <property type="match status" value="1"/>
</dbReference>
<dbReference type="GO" id="GO:0043001">
    <property type="term" value="P:Golgi to plasma membrane protein transport"/>
    <property type="evidence" value="ECO:0007669"/>
    <property type="project" value="InterPro"/>
</dbReference>
<dbReference type="PANTHER" id="PTHR13066">
    <property type="entry name" value="BASIC LEUCINE ZIPPER NUCLEAR FACTOR 1 BLZF1 PROTEIN"/>
    <property type="match status" value="1"/>
</dbReference>